<name>A0A7S4RYF2_9DINO</name>
<reference evidence="1" key="1">
    <citation type="submission" date="2021-01" db="EMBL/GenBank/DDBJ databases">
        <authorList>
            <person name="Corre E."/>
            <person name="Pelletier E."/>
            <person name="Niang G."/>
            <person name="Scheremetjew M."/>
            <person name="Finn R."/>
            <person name="Kale V."/>
            <person name="Holt S."/>
            <person name="Cochrane G."/>
            <person name="Meng A."/>
            <person name="Brown T."/>
            <person name="Cohen L."/>
        </authorList>
    </citation>
    <scope>NUCLEOTIDE SEQUENCE</scope>
    <source>
        <strain evidence="1">CCMP3105</strain>
    </source>
</reference>
<proteinExistence type="predicted"/>
<protein>
    <recommendedName>
        <fullName evidence="2">(S)-ureidoglycine aminohydrolase cupin domain-containing protein</fullName>
    </recommendedName>
</protein>
<gene>
    <name evidence="1" type="ORF">AMON00008_LOCUS41376</name>
</gene>
<organism evidence="1">
    <name type="scientific">Alexandrium monilatum</name>
    <dbReference type="NCBI Taxonomy" id="311494"/>
    <lineage>
        <taxon>Eukaryota</taxon>
        <taxon>Sar</taxon>
        <taxon>Alveolata</taxon>
        <taxon>Dinophyceae</taxon>
        <taxon>Gonyaulacales</taxon>
        <taxon>Pyrocystaceae</taxon>
        <taxon>Alexandrium</taxon>
    </lineage>
</organism>
<dbReference type="SUPFAM" id="SSF51182">
    <property type="entry name" value="RmlC-like cupins"/>
    <property type="match status" value="2"/>
</dbReference>
<dbReference type="InterPro" id="IPR011051">
    <property type="entry name" value="RmlC_Cupin_sf"/>
</dbReference>
<evidence type="ECO:0008006" key="2">
    <source>
        <dbReference type="Google" id="ProtNLM"/>
    </source>
</evidence>
<dbReference type="EMBL" id="HBNR01058798">
    <property type="protein sequence ID" value="CAE4626877.1"/>
    <property type="molecule type" value="Transcribed_RNA"/>
</dbReference>
<evidence type="ECO:0000313" key="1">
    <source>
        <dbReference type="EMBL" id="CAE4626877.1"/>
    </source>
</evidence>
<dbReference type="AlphaFoldDB" id="A0A7S4RYF2"/>
<sequence length="307" mass="32988">MAQAAVSARVRRSERTPFGACPLSSLRALVMPTVFFPVEVAKSDNNSITEFFGNVVGRDPKISAAHVRITAPGSEAWQTPEFDEWALVVEGEVRLLHAAGTTTVPAGSGVHLKAGFRVKWIFPGPCEYVPICMPAFSPGNVHREEHREEGAEVPPAAPAANAAPAEPVITTPVHVVDTEALRITEFFGNVASKDSRLSACMATVTAECAEAYQAPEFAEYVLVLSGEVHMHHEAGTTVARAPSSVYLAAGERVKWQWPGPCTYVPICLPAFSPHNCHREAEAGAVKDEEAMDRLRALHTDTSTVKGP</sequence>
<accession>A0A7S4RYF2</accession>
<dbReference type="InterPro" id="IPR014710">
    <property type="entry name" value="RmlC-like_jellyroll"/>
</dbReference>
<dbReference type="Gene3D" id="2.60.120.10">
    <property type="entry name" value="Jelly Rolls"/>
    <property type="match status" value="2"/>
</dbReference>